<dbReference type="AlphaFoldDB" id="A0A9P8J170"/>
<reference evidence="2" key="1">
    <citation type="journal article" date="2021" name="J Fungi (Basel)">
        <title>Virulence traits and population genomics of the black yeast Aureobasidium melanogenum.</title>
        <authorList>
            <person name="Cernosa A."/>
            <person name="Sun X."/>
            <person name="Gostincar C."/>
            <person name="Fang C."/>
            <person name="Gunde-Cimerman N."/>
            <person name="Song Z."/>
        </authorList>
    </citation>
    <scope>NUCLEOTIDE SEQUENCE</scope>
    <source>
        <strain evidence="2">EXF-9911</strain>
    </source>
</reference>
<feature type="region of interest" description="Disordered" evidence="1">
    <location>
        <begin position="1024"/>
        <end position="1061"/>
    </location>
</feature>
<dbReference type="OrthoDB" id="5341924at2759"/>
<accession>A0A9P8J170</accession>
<organism evidence="2 3">
    <name type="scientific">Aureobasidium melanogenum</name>
    <name type="common">Aureobasidium pullulans var. melanogenum</name>
    <dbReference type="NCBI Taxonomy" id="46634"/>
    <lineage>
        <taxon>Eukaryota</taxon>
        <taxon>Fungi</taxon>
        <taxon>Dikarya</taxon>
        <taxon>Ascomycota</taxon>
        <taxon>Pezizomycotina</taxon>
        <taxon>Dothideomycetes</taxon>
        <taxon>Dothideomycetidae</taxon>
        <taxon>Dothideales</taxon>
        <taxon>Saccotheciaceae</taxon>
        <taxon>Aureobasidium</taxon>
    </lineage>
</organism>
<comment type="caution">
    <text evidence="2">The sequence shown here is derived from an EMBL/GenBank/DDBJ whole genome shotgun (WGS) entry which is preliminary data.</text>
</comment>
<protein>
    <submittedName>
        <fullName evidence="2">Uncharacterized protein</fullName>
    </submittedName>
</protein>
<name>A0A9P8J170_AURME</name>
<sequence length="1061" mass="119175">MQRCCARIAGLRTFACRTDSYINTRPRLLSLRLQQGFAHHSTRLTEEAQDQDYDSLIGANNVIFDTLAPAGLKGSSRQAAIRHRKALHKGGFAYIDQSKLPARDVSRSEKSWLPTIEAALPPRLRTPGARRITDDPYSAQDISRIIHISSYTYDLDLLTYLAVNQNRPKAAVWLASMVISHDFKPDSNPPRDTNVWNTCIPRSFSLSTYTSHQNAPLLNPPSSRPLSDLHPTPSLDRLTAELNTLEEPLPAILRHETIGQIWYSLARMIVQDASRANKDPANQAIKPEILEIIAMLHHSGAMPSSIYSYQPPNDPISLCQPPTLHLLSNQIITSLTDAAWRAHETNVVEEAKERGGVYDSLRPEIPGSMYKVHVTGLGHEIWLELVLWAMLYGRFYKQGVKILTRLSKLLDHNAWSVLSWRELANPIIQSGQEKSINWDEVKYLFNTGISDTDQTVNKKKVRRTVSAEVIASFVDAAVSHIRTGVGSRGMLPENPARFLREMKIFFEKNNMSLGYTSWDAIILRFFESRGVDFDKDPQLAGSISSITSLFGDDISTVNAPTRDQLWQPTPAYVLDGSAASIGYHHRLLRAHIKLGSLSSAMGVVQDLQRLTDINKERSIQEFFSKQQNVATHDDNEDTSEFGFQGRYGGIHYPSFFPQIPVPILADLINLVVDSGAFELGSWLLYSEDLDGPIVHSGLYSDPIMGPPLIRLAAVLADEVLMGQVLELQKGQSRTDPPEEVLNQILDQQIEAGNWPFVDKALESFARLRNYSISTDTTATMIKAILREAKSCAGNLSALRNSASAKAFQKMSSFRARGFVRGHNRHDTFELGGRVWRLLALVNDDWRKYAWMIYPNMAGRNYVNFTPRAFNKILSGVVDTYGSTTGKQYLGKFWPDSLENEPLWALTNNGDNPGGVARMTARRQDTQVLTSPFNDHGRSELRIRVEGSRGKFATIHVPAQPGLNIATIHLILKQALKEADGQYVLLQQEAKWAWRMMRKLGLPDARVCQELRRVPELANYPELTSFNNKTKHSTSEDDVEDSDNDDLNHDLKNKAQEMEAVY</sequence>
<feature type="non-terminal residue" evidence="2">
    <location>
        <position position="1061"/>
    </location>
</feature>
<dbReference type="EMBL" id="JAHFXF010000792">
    <property type="protein sequence ID" value="KAG9682436.1"/>
    <property type="molecule type" value="Genomic_DNA"/>
</dbReference>
<evidence type="ECO:0000256" key="1">
    <source>
        <dbReference type="SAM" id="MobiDB-lite"/>
    </source>
</evidence>
<reference evidence="2" key="2">
    <citation type="submission" date="2021-08" db="EMBL/GenBank/DDBJ databases">
        <authorList>
            <person name="Gostincar C."/>
            <person name="Sun X."/>
            <person name="Song Z."/>
            <person name="Gunde-Cimerman N."/>
        </authorList>
    </citation>
    <scope>NUCLEOTIDE SEQUENCE</scope>
    <source>
        <strain evidence="2">EXF-9911</strain>
    </source>
</reference>
<feature type="compositionally biased region" description="Basic and acidic residues" evidence="1">
    <location>
        <begin position="1045"/>
        <end position="1061"/>
    </location>
</feature>
<feature type="compositionally biased region" description="Acidic residues" evidence="1">
    <location>
        <begin position="1035"/>
        <end position="1044"/>
    </location>
</feature>
<proteinExistence type="predicted"/>
<feature type="region of interest" description="Disordered" evidence="1">
    <location>
        <begin position="211"/>
        <end position="230"/>
    </location>
</feature>
<evidence type="ECO:0000313" key="3">
    <source>
        <dbReference type="Proteomes" id="UP000779574"/>
    </source>
</evidence>
<dbReference type="Proteomes" id="UP000779574">
    <property type="component" value="Unassembled WGS sequence"/>
</dbReference>
<evidence type="ECO:0000313" key="2">
    <source>
        <dbReference type="EMBL" id="KAG9682436.1"/>
    </source>
</evidence>
<gene>
    <name evidence="2" type="ORF">KCU76_g13800</name>
</gene>